<dbReference type="InterPro" id="IPR027417">
    <property type="entry name" value="P-loop_NTPase"/>
</dbReference>
<feature type="binding site" evidence="5">
    <location>
        <begin position="266"/>
        <end position="273"/>
    </location>
    <ligand>
        <name>ATP</name>
        <dbReference type="ChEBI" id="CHEBI:30616"/>
    </ligand>
</feature>
<feature type="compositionally biased region" description="Acidic residues" evidence="6">
    <location>
        <begin position="567"/>
        <end position="578"/>
    </location>
</feature>
<feature type="compositionally biased region" description="Basic and acidic residues" evidence="6">
    <location>
        <begin position="526"/>
        <end position="550"/>
    </location>
</feature>
<evidence type="ECO:0000313" key="9">
    <source>
        <dbReference type="Proteomes" id="UP000034883"/>
    </source>
</evidence>
<keyword evidence="1 5" id="KW-0547">Nucleotide-binding</keyword>
<dbReference type="KEGG" id="samy:DB32_004372"/>
<accession>A0A0F6W4I8</accession>
<feature type="region of interest" description="Disordered" evidence="6">
    <location>
        <begin position="194"/>
        <end position="227"/>
    </location>
</feature>
<dbReference type="Gene3D" id="3.40.50.300">
    <property type="entry name" value="P-loop containing nucleotide triphosphate hydrolases"/>
    <property type="match status" value="3"/>
</dbReference>
<evidence type="ECO:0000256" key="5">
    <source>
        <dbReference type="PROSITE-ProRule" id="PRU00560"/>
    </source>
</evidence>
<dbReference type="GO" id="GO:0016787">
    <property type="term" value="F:hydrolase activity"/>
    <property type="evidence" value="ECO:0007669"/>
    <property type="project" value="UniProtKB-UniRule"/>
</dbReference>
<evidence type="ECO:0000313" key="8">
    <source>
        <dbReference type="EMBL" id="AKF07223.1"/>
    </source>
</evidence>
<evidence type="ECO:0000259" key="7">
    <source>
        <dbReference type="PROSITE" id="PS51198"/>
    </source>
</evidence>
<dbReference type="InterPro" id="IPR000212">
    <property type="entry name" value="DNA_helicase_UvrD/REP"/>
</dbReference>
<protein>
    <submittedName>
        <fullName evidence="8">UvrD/Rep helicase family protein</fullName>
    </submittedName>
</protein>
<dbReference type="STRING" id="927083.DB32_004372"/>
<dbReference type="InterPro" id="IPR027785">
    <property type="entry name" value="UvrD-like_helicase_C"/>
</dbReference>
<reference evidence="8 9" key="1">
    <citation type="submission" date="2015-03" db="EMBL/GenBank/DDBJ databases">
        <title>Genome assembly of Sandaracinus amylolyticus DSM 53668.</title>
        <authorList>
            <person name="Sharma G."/>
            <person name="Subramanian S."/>
        </authorList>
    </citation>
    <scope>NUCLEOTIDE SEQUENCE [LARGE SCALE GENOMIC DNA]</scope>
    <source>
        <strain evidence="8 9">DSM 53668</strain>
    </source>
</reference>
<dbReference type="GO" id="GO:0000725">
    <property type="term" value="P:recombinational repair"/>
    <property type="evidence" value="ECO:0007669"/>
    <property type="project" value="TreeGrafter"/>
</dbReference>
<feature type="region of interest" description="Disordered" evidence="6">
    <location>
        <begin position="526"/>
        <end position="592"/>
    </location>
</feature>
<dbReference type="Pfam" id="PF00580">
    <property type="entry name" value="UvrD-helicase"/>
    <property type="match status" value="1"/>
</dbReference>
<name>A0A0F6W4I8_9BACT</name>
<dbReference type="GO" id="GO:0043138">
    <property type="term" value="F:3'-5' DNA helicase activity"/>
    <property type="evidence" value="ECO:0007669"/>
    <property type="project" value="TreeGrafter"/>
</dbReference>
<evidence type="ECO:0000256" key="2">
    <source>
        <dbReference type="ARBA" id="ARBA00022801"/>
    </source>
</evidence>
<keyword evidence="3 5" id="KW-0347">Helicase</keyword>
<dbReference type="SUPFAM" id="SSF52540">
    <property type="entry name" value="P-loop containing nucleoside triphosphate hydrolases"/>
    <property type="match status" value="1"/>
</dbReference>
<dbReference type="InterPro" id="IPR014016">
    <property type="entry name" value="UvrD-like_ATP-bd"/>
</dbReference>
<keyword evidence="2 5" id="KW-0378">Hydrolase</keyword>
<dbReference type="PROSITE" id="PS51198">
    <property type="entry name" value="UVRD_HELICASE_ATP_BIND"/>
    <property type="match status" value="1"/>
</dbReference>
<gene>
    <name evidence="8" type="ORF">DB32_004372</name>
</gene>
<dbReference type="PANTHER" id="PTHR11070">
    <property type="entry name" value="UVRD / RECB / PCRA DNA HELICASE FAMILY MEMBER"/>
    <property type="match status" value="1"/>
</dbReference>
<feature type="region of interest" description="Disordered" evidence="6">
    <location>
        <begin position="433"/>
        <end position="452"/>
    </location>
</feature>
<evidence type="ECO:0000256" key="6">
    <source>
        <dbReference type="SAM" id="MobiDB-lite"/>
    </source>
</evidence>
<dbReference type="GO" id="GO:0005829">
    <property type="term" value="C:cytosol"/>
    <property type="evidence" value="ECO:0007669"/>
    <property type="project" value="TreeGrafter"/>
</dbReference>
<feature type="compositionally biased region" description="Low complexity" evidence="6">
    <location>
        <begin position="434"/>
        <end position="443"/>
    </location>
</feature>
<evidence type="ECO:0000256" key="3">
    <source>
        <dbReference type="ARBA" id="ARBA00022806"/>
    </source>
</evidence>
<evidence type="ECO:0000256" key="4">
    <source>
        <dbReference type="ARBA" id="ARBA00022840"/>
    </source>
</evidence>
<dbReference type="Proteomes" id="UP000034883">
    <property type="component" value="Chromosome"/>
</dbReference>
<sequence>MDRSEPGSDEEKTRIVAEEERVLARVHKHLAARKMRVSTDGIDYDAELLSLRDQINEARLEDVPPLIEEMERLSEVAARRAKVVEGAVDPDSPYFGRLVLEEGDRRREVLIGRSTYLDPRTGVRIVDWRDAPVSRVYYRYEEGDAYEENFGGRDVHGEVVTRRSLAISSTVLRRIGSPQGVFVRAMDGSWRRAGESASRLKGGQGAAMRPEGHHSPADGNGASRGKLGMGLEGREDRFLPEITALIDPRQFELITKSDAGLVVIQGGAGSGKTTIGLHRLAYLAFQDPKRFRPDRMLVIVYNDALVRYISKVLPSLGLPQAGATGTPVTTYERWAAKQRISHLRGLPEEYTEDTPGAVTRLKKHPVMLRMIDDIVARASAKFEKWLEQALEKIEGKEEVLAFFREQERAPLAVRLMRLSRWVAPDELSEEDAALEAAAEASGEPSKRPAPKSVAIRHAVERVVQRARRELLDVSAAWAEMLTDATALSAAFEKHAPGEIDPDDLRTAVNWCIERCGTIMGELEIRRDEGDRAKEKRDSKAPNDDVQRAIDEEVPQPKLVARKRGGGDDDEDDFEDGEDDRSVGIDGAIETEPPKLDREDDALLLRLVQRLRGPLVKGRERLRYEHILIDEAQDLSPVELAVVLGTSTKQRSVTMAGDVAQRLHMDNGFKGWAELLDAIRPRRAGDASAPVEPLTVEPLKVQYRSTHQIIEFAQDVLGPLADPQGGHAIRSGAPVELFRFAHNGEAVAFLGEALRELMQSEPRASVALIARYPEQADLYHRGLVNAEVPHLRRIAEQDFPFKPGIDVTDVRQVKGLEFDYVVLLEVSRASYGNSDEARHLLHIAATRAAHQLWVTCSGEPSPLLPQSLRDRAY</sequence>
<dbReference type="AlphaFoldDB" id="A0A0F6W4I8"/>
<dbReference type="GO" id="GO:0003677">
    <property type="term" value="F:DNA binding"/>
    <property type="evidence" value="ECO:0007669"/>
    <property type="project" value="InterPro"/>
</dbReference>
<feature type="domain" description="UvrD-like helicase ATP-binding" evidence="7">
    <location>
        <begin position="245"/>
        <end position="705"/>
    </location>
</feature>
<dbReference type="PANTHER" id="PTHR11070:SF17">
    <property type="entry name" value="DNA HELICASE IV"/>
    <property type="match status" value="1"/>
</dbReference>
<evidence type="ECO:0000256" key="1">
    <source>
        <dbReference type="ARBA" id="ARBA00022741"/>
    </source>
</evidence>
<keyword evidence="4 5" id="KW-0067">ATP-binding</keyword>
<dbReference type="GO" id="GO:0005524">
    <property type="term" value="F:ATP binding"/>
    <property type="evidence" value="ECO:0007669"/>
    <property type="project" value="UniProtKB-UniRule"/>
</dbReference>
<proteinExistence type="predicted"/>
<keyword evidence="9" id="KW-1185">Reference proteome</keyword>
<dbReference type="Pfam" id="PF13538">
    <property type="entry name" value="UvrD_C_2"/>
    <property type="match status" value="1"/>
</dbReference>
<organism evidence="8 9">
    <name type="scientific">Sandaracinus amylolyticus</name>
    <dbReference type="NCBI Taxonomy" id="927083"/>
    <lineage>
        <taxon>Bacteria</taxon>
        <taxon>Pseudomonadati</taxon>
        <taxon>Myxococcota</taxon>
        <taxon>Polyangia</taxon>
        <taxon>Polyangiales</taxon>
        <taxon>Sandaracinaceae</taxon>
        <taxon>Sandaracinus</taxon>
    </lineage>
</organism>
<dbReference type="EMBL" id="CP011125">
    <property type="protein sequence ID" value="AKF07223.1"/>
    <property type="molecule type" value="Genomic_DNA"/>
</dbReference>